<gene>
    <name evidence="1" type="ORF">LZC95_15030</name>
</gene>
<dbReference type="Proteomes" id="UP001379533">
    <property type="component" value="Chromosome"/>
</dbReference>
<dbReference type="RefSeq" id="WP_394848756.1">
    <property type="nucleotide sequence ID" value="NZ_CP089982.1"/>
</dbReference>
<reference evidence="1 2" key="1">
    <citation type="submission" date="2021-12" db="EMBL/GenBank/DDBJ databases">
        <title>Discovery of the Pendulisporaceae a myxobacterial family with distinct sporulation behavior and unique specialized metabolism.</title>
        <authorList>
            <person name="Garcia R."/>
            <person name="Popoff A."/>
            <person name="Bader C.D."/>
            <person name="Loehr J."/>
            <person name="Walesch S."/>
            <person name="Walt C."/>
            <person name="Boldt J."/>
            <person name="Bunk B."/>
            <person name="Haeckl F.J.F.P.J."/>
            <person name="Gunesch A.P."/>
            <person name="Birkelbach J."/>
            <person name="Nuebel U."/>
            <person name="Pietschmann T."/>
            <person name="Bach T."/>
            <person name="Mueller R."/>
        </authorList>
    </citation>
    <scope>NUCLEOTIDE SEQUENCE [LARGE SCALE GENOMIC DNA]</scope>
    <source>
        <strain evidence="1 2">MSr12523</strain>
    </source>
</reference>
<evidence type="ECO:0000313" key="1">
    <source>
        <dbReference type="EMBL" id="WXA98144.1"/>
    </source>
</evidence>
<evidence type="ECO:0008006" key="3">
    <source>
        <dbReference type="Google" id="ProtNLM"/>
    </source>
</evidence>
<evidence type="ECO:0000313" key="2">
    <source>
        <dbReference type="Proteomes" id="UP001379533"/>
    </source>
</evidence>
<proteinExistence type="predicted"/>
<name>A0ABZ2KHW3_9BACT</name>
<dbReference type="PROSITE" id="PS51257">
    <property type="entry name" value="PROKAR_LIPOPROTEIN"/>
    <property type="match status" value="1"/>
</dbReference>
<organism evidence="1 2">
    <name type="scientific">Pendulispora brunnea</name>
    <dbReference type="NCBI Taxonomy" id="2905690"/>
    <lineage>
        <taxon>Bacteria</taxon>
        <taxon>Pseudomonadati</taxon>
        <taxon>Myxococcota</taxon>
        <taxon>Myxococcia</taxon>
        <taxon>Myxococcales</taxon>
        <taxon>Sorangiineae</taxon>
        <taxon>Pendulisporaceae</taxon>
        <taxon>Pendulispora</taxon>
    </lineage>
</organism>
<protein>
    <recommendedName>
        <fullName evidence="3">DUF1598 domain-containing protein</fullName>
    </recommendedName>
</protein>
<keyword evidence="2" id="KW-1185">Reference proteome</keyword>
<dbReference type="EMBL" id="CP089982">
    <property type="protein sequence ID" value="WXA98144.1"/>
    <property type="molecule type" value="Genomic_DNA"/>
</dbReference>
<accession>A0ABZ2KHW3</accession>
<sequence>MNTRRLAPIPMAKVPLWSKWNVGAGLVLACAVAYGVCSKPRAAVEVATTTALALPSSTSSQDAAAAPLVPLDGPLRPALDAISDGRGGALIRVHFDWSPPCQVPVVYDVTKQGHAARLRMNVALEKRGSDLVMSMKNMSMIRYDDQDMTRPEVARALAPVTALMAVMPEAIISAKGEFVRVHELDAYVERLADTFERANDPNLVKLARVARIPTFKSILEGESRMLWGNWVESWLDVSLRPGTEVKGMTKNVVYGRSLEWPFSVQHRGAVREAPQLSLLSTNEKIKGKAAEALLGSVTANLIAQLDAAALPADFAAGIAMDRSNTVALDVARARPHHARYEVKFMAGNVSGTEIRDTAFDWSHATGCGT</sequence>